<keyword evidence="1" id="KW-1133">Transmembrane helix</keyword>
<dbReference type="RefSeq" id="WP_106878397.1">
    <property type="nucleotide sequence ID" value="NZ_PYEP01000015.1"/>
</dbReference>
<reference evidence="2 3" key="1">
    <citation type="submission" date="2018-03" db="EMBL/GenBank/DDBJ databases">
        <title>Draft genome sequence of the first documented clinical Siccibacter turicensis isolate in Austria.</title>
        <authorList>
            <person name="Lepuschitz S."/>
            <person name="Pekard-Amenitsch S."/>
            <person name="Haunold R."/>
            <person name="Schill S."/>
            <person name="Mach R."/>
            <person name="Allerberger F."/>
            <person name="Ruppitsch W."/>
            <person name="Forsythe S.J."/>
        </authorList>
    </citation>
    <scope>NUCLEOTIDE SEQUENCE [LARGE SCALE GENOMIC DNA]</scope>
    <source>
        <strain evidence="2 3">6100069499-17</strain>
    </source>
</reference>
<dbReference type="OrthoDB" id="6057435at2"/>
<sequence>MSTARTLMAIATDIWNVLPRRARWVTGTLLVLWLGWSWLFQERYGGASVIVMSVMDRPVSYASVNGNGGGNTLAFDGQNVGGKIAGPYSITGDSARIDWLLSTTGDQYDKQGLRPEEHTITLPMPKRKKGQNNFCILFLPNNKPLVRWATSCILEMEPTVEKYRAHG</sequence>
<evidence type="ECO:0008006" key="4">
    <source>
        <dbReference type="Google" id="ProtNLM"/>
    </source>
</evidence>
<dbReference type="EMBL" id="PYEP01000015">
    <property type="protein sequence ID" value="PSN05852.1"/>
    <property type="molecule type" value="Genomic_DNA"/>
</dbReference>
<feature type="transmembrane region" description="Helical" evidence="1">
    <location>
        <begin position="21"/>
        <end position="40"/>
    </location>
</feature>
<keyword evidence="1" id="KW-0472">Membrane</keyword>
<gene>
    <name evidence="2" type="ORF">C7G83_19860</name>
</gene>
<name>A0A2P8VED2_9ENTR</name>
<organism evidence="2 3">
    <name type="scientific">Siccibacter turicensis</name>
    <dbReference type="NCBI Taxonomy" id="357233"/>
    <lineage>
        <taxon>Bacteria</taxon>
        <taxon>Pseudomonadati</taxon>
        <taxon>Pseudomonadota</taxon>
        <taxon>Gammaproteobacteria</taxon>
        <taxon>Enterobacterales</taxon>
        <taxon>Enterobacteriaceae</taxon>
        <taxon>Siccibacter</taxon>
    </lineage>
</organism>
<comment type="caution">
    <text evidence="2">The sequence shown here is derived from an EMBL/GenBank/DDBJ whole genome shotgun (WGS) entry which is preliminary data.</text>
</comment>
<evidence type="ECO:0000313" key="3">
    <source>
        <dbReference type="Proteomes" id="UP000240212"/>
    </source>
</evidence>
<dbReference type="Proteomes" id="UP000240212">
    <property type="component" value="Unassembled WGS sequence"/>
</dbReference>
<evidence type="ECO:0000256" key="1">
    <source>
        <dbReference type="SAM" id="Phobius"/>
    </source>
</evidence>
<proteinExistence type="predicted"/>
<keyword evidence="1" id="KW-0812">Transmembrane</keyword>
<keyword evidence="3" id="KW-1185">Reference proteome</keyword>
<dbReference type="AlphaFoldDB" id="A0A2P8VED2"/>
<accession>A0A2P8VED2</accession>
<protein>
    <recommendedName>
        <fullName evidence="4">DUF3304 domain-containing protein</fullName>
    </recommendedName>
</protein>
<evidence type="ECO:0000313" key="2">
    <source>
        <dbReference type="EMBL" id="PSN05852.1"/>
    </source>
</evidence>